<keyword evidence="1" id="KW-0472">Membrane</keyword>
<dbReference type="Proteomes" id="UP000634139">
    <property type="component" value="Unassembled WGS sequence"/>
</dbReference>
<keyword evidence="1" id="KW-1133">Transmembrane helix</keyword>
<reference evidence="2" key="1">
    <citation type="journal article" date="2014" name="Int. J. Syst. Evol. Microbiol.">
        <title>Complete genome sequence of Corynebacterium casei LMG S-19264T (=DSM 44701T), isolated from a smear-ripened cheese.</title>
        <authorList>
            <consortium name="US DOE Joint Genome Institute (JGI-PGF)"/>
            <person name="Walter F."/>
            <person name="Albersmeier A."/>
            <person name="Kalinowski J."/>
            <person name="Ruckert C."/>
        </authorList>
    </citation>
    <scope>NUCLEOTIDE SEQUENCE</scope>
    <source>
        <strain evidence="2">KCTC 32422</strain>
    </source>
</reference>
<accession>A0A918VDJ9</accession>
<dbReference type="RefSeq" id="WP_189539426.1">
    <property type="nucleotide sequence ID" value="NZ_BMZD01000002.1"/>
</dbReference>
<protein>
    <submittedName>
        <fullName evidence="2">Uncharacterized protein</fullName>
    </submittedName>
</protein>
<evidence type="ECO:0000256" key="1">
    <source>
        <dbReference type="SAM" id="Phobius"/>
    </source>
</evidence>
<evidence type="ECO:0000313" key="2">
    <source>
        <dbReference type="EMBL" id="GGZ93100.1"/>
    </source>
</evidence>
<comment type="caution">
    <text evidence="2">The sequence shown here is derived from an EMBL/GenBank/DDBJ whole genome shotgun (WGS) entry which is preliminary data.</text>
</comment>
<sequence length="247" mass="26426">MAGESTNSDLILRQARAALVNQRAGGRRAGSIGQRSAALKREYRLRKLIRTGIAVTGILFAAMVAGLVIDGIGVVGVIVTALAIFTAIALFSTFPKLKVPEMRDLSGGDVKSLVGRTELWLESQRPALPAPAVQLVDQIGVQLDALGLQLDGLDDKQPAAVEVRKLVGEHLPGLVNTYTSIPRHLRTEPRGGRTPDEQLTESLGKISVEIDSVTRQLAAGAIDNLAIQTRYLDYKYGAALDEGEKTP</sequence>
<gene>
    <name evidence="2" type="ORF">GCM10011617_11090</name>
</gene>
<feature type="transmembrane region" description="Helical" evidence="1">
    <location>
        <begin position="48"/>
        <end position="69"/>
    </location>
</feature>
<reference evidence="2" key="2">
    <citation type="submission" date="2020-09" db="EMBL/GenBank/DDBJ databases">
        <authorList>
            <person name="Sun Q."/>
            <person name="Kim S."/>
        </authorList>
    </citation>
    <scope>NUCLEOTIDE SEQUENCE</scope>
    <source>
        <strain evidence="2">KCTC 32422</strain>
    </source>
</reference>
<feature type="transmembrane region" description="Helical" evidence="1">
    <location>
        <begin position="75"/>
        <end position="94"/>
    </location>
</feature>
<evidence type="ECO:0000313" key="3">
    <source>
        <dbReference type="Proteomes" id="UP000634139"/>
    </source>
</evidence>
<dbReference type="EMBL" id="BMZD01000002">
    <property type="protein sequence ID" value="GGZ93100.1"/>
    <property type="molecule type" value="Genomic_DNA"/>
</dbReference>
<keyword evidence="1" id="KW-0812">Transmembrane</keyword>
<keyword evidence="3" id="KW-1185">Reference proteome</keyword>
<name>A0A918VDJ9_9SPHN</name>
<dbReference type="AlphaFoldDB" id="A0A918VDJ9"/>
<proteinExistence type="predicted"/>
<organism evidence="2 3">
    <name type="scientific">Novosphingobium arvoryzae</name>
    <dbReference type="NCBI Taxonomy" id="1256514"/>
    <lineage>
        <taxon>Bacteria</taxon>
        <taxon>Pseudomonadati</taxon>
        <taxon>Pseudomonadota</taxon>
        <taxon>Alphaproteobacteria</taxon>
        <taxon>Sphingomonadales</taxon>
        <taxon>Sphingomonadaceae</taxon>
        <taxon>Novosphingobium</taxon>
    </lineage>
</organism>